<dbReference type="AlphaFoldDB" id="A0A2N5XKE8"/>
<dbReference type="Gene3D" id="3.40.50.740">
    <property type="match status" value="1"/>
</dbReference>
<evidence type="ECO:0000259" key="7">
    <source>
        <dbReference type="Pfam" id="PF00384"/>
    </source>
</evidence>
<keyword evidence="5" id="KW-0560">Oxidoreductase</keyword>
<dbReference type="RefSeq" id="WP_101535818.1">
    <property type="nucleotide sequence ID" value="NZ_PKUQ01000055.1"/>
</dbReference>
<evidence type="ECO:0000313" key="10">
    <source>
        <dbReference type="Proteomes" id="UP000234881"/>
    </source>
</evidence>
<dbReference type="Gene3D" id="2.40.40.20">
    <property type="match status" value="1"/>
</dbReference>
<dbReference type="InterPro" id="IPR050612">
    <property type="entry name" value="Prok_Mopterin_Oxidored"/>
</dbReference>
<evidence type="ECO:0000313" key="9">
    <source>
        <dbReference type="EMBL" id="PLW74918.1"/>
    </source>
</evidence>
<evidence type="ECO:0000259" key="8">
    <source>
        <dbReference type="Pfam" id="PF01568"/>
    </source>
</evidence>
<dbReference type="Proteomes" id="UP000234881">
    <property type="component" value="Unassembled WGS sequence"/>
</dbReference>
<reference evidence="9 10" key="1">
    <citation type="submission" date="2018-01" db="EMBL/GenBank/DDBJ databases">
        <title>The draft genome sequence of Cohaesibacter sp. H1304.</title>
        <authorList>
            <person name="Wang N.-N."/>
            <person name="Du Z.-J."/>
        </authorList>
    </citation>
    <scope>NUCLEOTIDE SEQUENCE [LARGE SCALE GENOMIC DNA]</scope>
    <source>
        <strain evidence="9 10">H1304</strain>
    </source>
</reference>
<keyword evidence="3" id="KW-0500">Molybdenum</keyword>
<dbReference type="GO" id="GO:0030151">
    <property type="term" value="F:molybdenum ion binding"/>
    <property type="evidence" value="ECO:0007669"/>
    <property type="project" value="TreeGrafter"/>
</dbReference>
<dbReference type="SUPFAM" id="SSF50692">
    <property type="entry name" value="ADC-like"/>
    <property type="match status" value="1"/>
</dbReference>
<feature type="region of interest" description="Disordered" evidence="6">
    <location>
        <begin position="620"/>
        <end position="642"/>
    </location>
</feature>
<evidence type="ECO:0000256" key="2">
    <source>
        <dbReference type="ARBA" id="ARBA00010312"/>
    </source>
</evidence>
<proteinExistence type="inferred from homology"/>
<keyword evidence="4" id="KW-0479">Metal-binding</keyword>
<accession>A0A2N5XKE8</accession>
<dbReference type="GO" id="GO:0016491">
    <property type="term" value="F:oxidoreductase activity"/>
    <property type="evidence" value="ECO:0007669"/>
    <property type="project" value="UniProtKB-KW"/>
</dbReference>
<dbReference type="Gene3D" id="3.40.228.10">
    <property type="entry name" value="Dimethylsulfoxide Reductase, domain 2"/>
    <property type="match status" value="1"/>
</dbReference>
<gene>
    <name evidence="9" type="ORF">C0081_21660</name>
</gene>
<dbReference type="Pfam" id="PF01568">
    <property type="entry name" value="Molydop_binding"/>
    <property type="match status" value="1"/>
</dbReference>
<dbReference type="PROSITE" id="PS00490">
    <property type="entry name" value="MOLYBDOPTERIN_PROK_2"/>
    <property type="match status" value="1"/>
</dbReference>
<dbReference type="OrthoDB" id="9759518at2"/>
<name>A0A2N5XKE8_9HYPH</name>
<sequence length="764" mass="84559">MKYTASHWGAYQITKADTATQIDIKPLPDDPAPSRIGRGWISAARDRDSRILKPAIRKGWLEGDNGANRCRDSFVEVSWDEAIRHAASELQRVKRTYGNGSVFGGSYGWSSAGRFHHAQSQLRRFLNLAGGFVSSRDTYSHAAAEVIYPHILGLSNRAFQDDMTALPLVTEHCEILLAFGGISGRTAQIASSGTSAHAVPSWLDQLRAKNVRLINVSPQESDLDKSEWWAIRPSTDTALLLALMYEIVVAGRANEDFLKRYTSGWEVLRAYLMGESDGVAKSSDWAATLCDLAAPDIRALALQLVSRKSMIAMTWGMQRADHGEQPLWAGLALACLIGQIGQPGTGYAFGYGSSSPVGQPSRLISWPSMPQGKNPISDYIPVARIADMLLNPGGSYSYNGENRIYPTTRLIWWVGGNPFHHHQDLNQFEDAWTRPETVIVNEHSWTATARRADIVLPATTPMERTDIMLSRRDPTLLYMSKLFDPMGEAKDDFEIFKLLSRALGFEQSFTERLDQEAWLREIWQQSAVVAQQQGFELPSFESFVKEGRFDVPDASECRIALESFVSDPKTNPLNTESGRITLFNETIAAMDLSDCPGHPTWLEPCESLLDAEPDQLHLISGQPDTRLHSQNDRGSESRADKINEREPAYLHPETAQRRGLCEGDIVKIANDRGACLAGLRLSKGIRKDCIALATGAWFDPQTINNFPLEVHGNPNVLTIDKGTSGLSQGNIAHTALVRVEKWTAPLPDLTISKPPKIKAQPESA</sequence>
<dbReference type="InterPro" id="IPR006655">
    <property type="entry name" value="Mopterin_OxRdtase_prok_CS"/>
</dbReference>
<dbReference type="Gene3D" id="3.90.55.10">
    <property type="entry name" value="Dimethylsulfoxide Reductase, domain 3"/>
    <property type="match status" value="1"/>
</dbReference>
<organism evidence="9 10">
    <name type="scientific">Cohaesibacter celericrescens</name>
    <dbReference type="NCBI Taxonomy" id="2067669"/>
    <lineage>
        <taxon>Bacteria</taxon>
        <taxon>Pseudomonadati</taxon>
        <taxon>Pseudomonadota</taxon>
        <taxon>Alphaproteobacteria</taxon>
        <taxon>Hyphomicrobiales</taxon>
        <taxon>Cohaesibacteraceae</taxon>
    </lineage>
</organism>
<dbReference type="GO" id="GO:0016740">
    <property type="term" value="F:transferase activity"/>
    <property type="evidence" value="ECO:0007669"/>
    <property type="project" value="UniProtKB-KW"/>
</dbReference>
<keyword evidence="9" id="KW-0808">Transferase</keyword>
<dbReference type="GO" id="GO:0030288">
    <property type="term" value="C:outer membrane-bounded periplasmic space"/>
    <property type="evidence" value="ECO:0007669"/>
    <property type="project" value="TreeGrafter"/>
</dbReference>
<dbReference type="InterPro" id="IPR009010">
    <property type="entry name" value="Asp_de-COase-like_dom_sf"/>
</dbReference>
<dbReference type="Pfam" id="PF00384">
    <property type="entry name" value="Molybdopterin"/>
    <property type="match status" value="1"/>
</dbReference>
<comment type="cofactor">
    <cofactor evidence="1">
        <name>Mo-bis(molybdopterin guanine dinucleotide)</name>
        <dbReference type="ChEBI" id="CHEBI:60539"/>
    </cofactor>
</comment>
<evidence type="ECO:0000256" key="1">
    <source>
        <dbReference type="ARBA" id="ARBA00001942"/>
    </source>
</evidence>
<dbReference type="SUPFAM" id="SSF53706">
    <property type="entry name" value="Formate dehydrogenase/DMSO reductase, domains 1-3"/>
    <property type="match status" value="1"/>
</dbReference>
<feature type="domain" description="Molybdopterin dinucleotide-binding" evidence="8">
    <location>
        <begin position="616"/>
        <end position="734"/>
    </location>
</feature>
<dbReference type="GO" id="GO:0009055">
    <property type="term" value="F:electron transfer activity"/>
    <property type="evidence" value="ECO:0007669"/>
    <property type="project" value="TreeGrafter"/>
</dbReference>
<feature type="domain" description="Molybdopterin oxidoreductase" evidence="7">
    <location>
        <begin position="50"/>
        <end position="501"/>
    </location>
</feature>
<evidence type="ECO:0000256" key="3">
    <source>
        <dbReference type="ARBA" id="ARBA00022505"/>
    </source>
</evidence>
<dbReference type="GO" id="GO:0009061">
    <property type="term" value="P:anaerobic respiration"/>
    <property type="evidence" value="ECO:0007669"/>
    <property type="project" value="TreeGrafter"/>
</dbReference>
<dbReference type="GO" id="GO:0043546">
    <property type="term" value="F:molybdopterin cofactor binding"/>
    <property type="evidence" value="ECO:0007669"/>
    <property type="project" value="InterPro"/>
</dbReference>
<evidence type="ECO:0000256" key="5">
    <source>
        <dbReference type="ARBA" id="ARBA00023002"/>
    </source>
</evidence>
<dbReference type="InterPro" id="IPR006657">
    <property type="entry name" value="MoPterin_dinucl-bd_dom"/>
</dbReference>
<dbReference type="InterPro" id="IPR006656">
    <property type="entry name" value="Mopterin_OxRdtase"/>
</dbReference>
<dbReference type="PANTHER" id="PTHR43742">
    <property type="entry name" value="TRIMETHYLAMINE-N-OXIDE REDUCTASE"/>
    <property type="match status" value="1"/>
</dbReference>
<keyword evidence="10" id="KW-1185">Reference proteome</keyword>
<dbReference type="PANTHER" id="PTHR43742:SF10">
    <property type="entry name" value="TRIMETHYLAMINE-N-OXIDE REDUCTASE 2"/>
    <property type="match status" value="1"/>
</dbReference>
<feature type="compositionally biased region" description="Basic and acidic residues" evidence="6">
    <location>
        <begin position="625"/>
        <end position="642"/>
    </location>
</feature>
<protein>
    <submittedName>
        <fullName evidence="9">Asp-tRNA(Asn)/Glu-tRNA(Gln) amidotransferase GatCAB subunit C</fullName>
    </submittedName>
</protein>
<dbReference type="EMBL" id="PKUQ01000055">
    <property type="protein sequence ID" value="PLW74918.1"/>
    <property type="molecule type" value="Genomic_DNA"/>
</dbReference>
<comment type="caution">
    <text evidence="9">The sequence shown here is derived from an EMBL/GenBank/DDBJ whole genome shotgun (WGS) entry which is preliminary data.</text>
</comment>
<evidence type="ECO:0000256" key="4">
    <source>
        <dbReference type="ARBA" id="ARBA00022723"/>
    </source>
</evidence>
<evidence type="ECO:0000256" key="6">
    <source>
        <dbReference type="SAM" id="MobiDB-lite"/>
    </source>
</evidence>
<comment type="similarity">
    <text evidence="2">Belongs to the prokaryotic molybdopterin-containing oxidoreductase family.</text>
</comment>